<feature type="domain" description="Beta-lactamase-related" evidence="2">
    <location>
        <begin position="8"/>
        <end position="328"/>
    </location>
</feature>
<name>A0A1F4UEE3_UNCW3</name>
<dbReference type="PANTHER" id="PTHR43283:SF11">
    <property type="entry name" value="BETA-LACTAMASE-RELATED DOMAIN-CONTAINING PROTEIN"/>
    <property type="match status" value="1"/>
</dbReference>
<dbReference type="GO" id="GO:0016787">
    <property type="term" value="F:hydrolase activity"/>
    <property type="evidence" value="ECO:0007669"/>
    <property type="project" value="UniProtKB-KW"/>
</dbReference>
<comment type="caution">
    <text evidence="3">The sequence shown here is derived from an EMBL/GenBank/DDBJ whole genome shotgun (WGS) entry which is preliminary data.</text>
</comment>
<reference evidence="3 4" key="1">
    <citation type="journal article" date="2016" name="Nat. Commun.">
        <title>Thousands of microbial genomes shed light on interconnected biogeochemical processes in an aquifer system.</title>
        <authorList>
            <person name="Anantharaman K."/>
            <person name="Brown C.T."/>
            <person name="Hug L.A."/>
            <person name="Sharon I."/>
            <person name="Castelle C.J."/>
            <person name="Probst A.J."/>
            <person name="Thomas B.C."/>
            <person name="Singh A."/>
            <person name="Wilkins M.J."/>
            <person name="Karaoz U."/>
            <person name="Brodie E.L."/>
            <person name="Williams K.H."/>
            <person name="Hubbard S.S."/>
            <person name="Banfield J.F."/>
        </authorList>
    </citation>
    <scope>NUCLEOTIDE SEQUENCE [LARGE SCALE GENOMIC DNA]</scope>
</reference>
<dbReference type="Pfam" id="PF00144">
    <property type="entry name" value="Beta-lactamase"/>
    <property type="match status" value="1"/>
</dbReference>
<protein>
    <recommendedName>
        <fullName evidence="2">Beta-lactamase-related domain-containing protein</fullName>
    </recommendedName>
</protein>
<dbReference type="PANTHER" id="PTHR43283">
    <property type="entry name" value="BETA-LACTAMASE-RELATED"/>
    <property type="match status" value="1"/>
</dbReference>
<evidence type="ECO:0000313" key="4">
    <source>
        <dbReference type="Proteomes" id="UP000177025"/>
    </source>
</evidence>
<dbReference type="AlphaFoldDB" id="A0A1F4UEE3"/>
<dbReference type="InterPro" id="IPR012338">
    <property type="entry name" value="Beta-lactam/transpept-like"/>
</dbReference>
<dbReference type="SUPFAM" id="SSF56601">
    <property type="entry name" value="beta-lactamase/transpeptidase-like"/>
    <property type="match status" value="1"/>
</dbReference>
<keyword evidence="1" id="KW-0378">Hydrolase</keyword>
<dbReference type="EMBL" id="MEUM01000028">
    <property type="protein sequence ID" value="OGC43297.1"/>
    <property type="molecule type" value="Genomic_DNA"/>
</dbReference>
<organism evidence="3 4">
    <name type="scientific">candidate division WOR-3 bacterium RBG_13_43_14</name>
    <dbReference type="NCBI Taxonomy" id="1802590"/>
    <lineage>
        <taxon>Bacteria</taxon>
        <taxon>Bacteria division WOR-3</taxon>
    </lineage>
</organism>
<sequence>MSTTKIEHYLQQCISRRKIPGAVCLIAKNKKIVLEHAFGWAQRIPRKSSMTKDTIFDLASLTKPIATASLTLILYERKMLKLTDRVEYYLPEFRYRPNHQVDIKQLLTHTSGLPAWFPLYIVPAADRIKFLADINTGKQNVLYSCLGYILLGMIIEKITGQDLAISFKEFIANPLSLLTMRFGPINSNNVAVAENGNKHEAGMAKKYTDKLPRNWRSKLIKGTVHDGNAYYAFNGVAGNAGLFSTAKDILKFLFALPAGKLIKPSTCKLMIKDHTGGAEKRGLGWIINPYPGILSKQAYYHTGFTGTMAGVDPVKKLIIILLANAIHPRVQLNIMRPIRKQIVRLAADL</sequence>
<dbReference type="InterPro" id="IPR050789">
    <property type="entry name" value="Diverse_Enzym_Activities"/>
</dbReference>
<evidence type="ECO:0000259" key="2">
    <source>
        <dbReference type="Pfam" id="PF00144"/>
    </source>
</evidence>
<dbReference type="Gene3D" id="3.40.710.10">
    <property type="entry name" value="DD-peptidase/beta-lactamase superfamily"/>
    <property type="match status" value="1"/>
</dbReference>
<proteinExistence type="predicted"/>
<accession>A0A1F4UEE3</accession>
<evidence type="ECO:0000313" key="3">
    <source>
        <dbReference type="EMBL" id="OGC43297.1"/>
    </source>
</evidence>
<dbReference type="Proteomes" id="UP000177025">
    <property type="component" value="Unassembled WGS sequence"/>
</dbReference>
<dbReference type="InterPro" id="IPR001466">
    <property type="entry name" value="Beta-lactam-related"/>
</dbReference>
<gene>
    <name evidence="3" type="ORF">A2Y85_00560</name>
</gene>
<evidence type="ECO:0000256" key="1">
    <source>
        <dbReference type="ARBA" id="ARBA00022801"/>
    </source>
</evidence>